<organism evidence="2 3">
    <name type="scientific">Neocallimastix californiae</name>
    <dbReference type="NCBI Taxonomy" id="1754190"/>
    <lineage>
        <taxon>Eukaryota</taxon>
        <taxon>Fungi</taxon>
        <taxon>Fungi incertae sedis</taxon>
        <taxon>Chytridiomycota</taxon>
        <taxon>Chytridiomycota incertae sedis</taxon>
        <taxon>Neocallimastigomycetes</taxon>
        <taxon>Neocallimastigales</taxon>
        <taxon>Neocallimastigaceae</taxon>
        <taxon>Neocallimastix</taxon>
    </lineage>
</organism>
<protein>
    <submittedName>
        <fullName evidence="2">Uncharacterized protein</fullName>
    </submittedName>
</protein>
<feature type="non-terminal residue" evidence="2">
    <location>
        <position position="84"/>
    </location>
</feature>
<gene>
    <name evidence="2" type="ORF">LY90DRAFT_701599</name>
</gene>
<reference evidence="2 3" key="1">
    <citation type="submission" date="2016-08" db="EMBL/GenBank/DDBJ databases">
        <title>A Parts List for Fungal Cellulosomes Revealed by Comparative Genomics.</title>
        <authorList>
            <consortium name="DOE Joint Genome Institute"/>
            <person name="Haitjema C.H."/>
            <person name="Gilmore S.P."/>
            <person name="Henske J.K."/>
            <person name="Solomon K.V."/>
            <person name="De Groot R."/>
            <person name="Kuo A."/>
            <person name="Mondo S.J."/>
            <person name="Salamov A.A."/>
            <person name="Labutti K."/>
            <person name="Zhao Z."/>
            <person name="Chiniquy J."/>
            <person name="Barry K."/>
            <person name="Brewer H.M."/>
            <person name="Purvine S.O."/>
            <person name="Wright A.T."/>
            <person name="Boxma B."/>
            <person name="Van Alen T."/>
            <person name="Hackstein J.H."/>
            <person name="Baker S.E."/>
            <person name="Grigoriev I.V."/>
            <person name="O'Malley M.A."/>
        </authorList>
    </citation>
    <scope>NUCLEOTIDE SEQUENCE [LARGE SCALE GENOMIC DNA]</scope>
    <source>
        <strain evidence="2 3">G1</strain>
    </source>
</reference>
<evidence type="ECO:0000313" key="2">
    <source>
        <dbReference type="EMBL" id="ORY57606.1"/>
    </source>
</evidence>
<dbReference type="Proteomes" id="UP000193920">
    <property type="component" value="Unassembled WGS sequence"/>
</dbReference>
<accession>A0A1Y2DEP9</accession>
<feature type="chain" id="PRO_5012395343" evidence="1">
    <location>
        <begin position="20"/>
        <end position="84"/>
    </location>
</feature>
<comment type="caution">
    <text evidence="2">The sequence shown here is derived from an EMBL/GenBank/DDBJ whole genome shotgun (WGS) entry which is preliminary data.</text>
</comment>
<dbReference type="OrthoDB" id="10336783at2759"/>
<feature type="signal peptide" evidence="1">
    <location>
        <begin position="1"/>
        <end position="19"/>
    </location>
</feature>
<evidence type="ECO:0000313" key="3">
    <source>
        <dbReference type="Proteomes" id="UP000193920"/>
    </source>
</evidence>
<keyword evidence="3" id="KW-1185">Reference proteome</keyword>
<name>A0A1Y2DEP9_9FUNG</name>
<sequence length="84" mass="9455">MKFNAVLGMVLVLGSFVSGETIIAHRSFGSYVHNAKCPQFHFNDTNVFHINPELASVQVFMGKEKQTLIPYFDADAMIKKSLYN</sequence>
<evidence type="ECO:0000256" key="1">
    <source>
        <dbReference type="SAM" id="SignalP"/>
    </source>
</evidence>
<keyword evidence="1" id="KW-0732">Signal</keyword>
<dbReference type="AlphaFoldDB" id="A0A1Y2DEP9"/>
<dbReference type="EMBL" id="MCOG01000069">
    <property type="protein sequence ID" value="ORY57606.1"/>
    <property type="molecule type" value="Genomic_DNA"/>
</dbReference>
<proteinExistence type="predicted"/>